<organism evidence="3 4">
    <name type="scientific">Bacillus yapensis</name>
    <dbReference type="NCBI Taxonomy" id="2492960"/>
    <lineage>
        <taxon>Bacteria</taxon>
        <taxon>Bacillati</taxon>
        <taxon>Bacillota</taxon>
        <taxon>Bacilli</taxon>
        <taxon>Bacillales</taxon>
        <taxon>Bacillaceae</taxon>
        <taxon>Bacillus</taxon>
    </lineage>
</organism>
<keyword evidence="1" id="KW-0472">Membrane</keyword>
<dbReference type="RefSeq" id="WP_126408104.1">
    <property type="nucleotide sequence ID" value="NZ_RXNT01000005.1"/>
</dbReference>
<name>A0A3S0K0I3_9BACI</name>
<keyword evidence="1" id="KW-1133">Transmembrane helix</keyword>
<dbReference type="AlphaFoldDB" id="A0A3S0K0I3"/>
<keyword evidence="1" id="KW-0812">Transmembrane</keyword>
<gene>
    <name evidence="3" type="ORF">EKG37_07880</name>
</gene>
<evidence type="ECO:0000313" key="4">
    <source>
        <dbReference type="Proteomes" id="UP000271374"/>
    </source>
</evidence>
<keyword evidence="4" id="KW-1185">Reference proteome</keyword>
<dbReference type="OrthoDB" id="291892at2"/>
<protein>
    <recommendedName>
        <fullName evidence="2">VanZ-like domain-containing protein</fullName>
    </recommendedName>
</protein>
<evidence type="ECO:0000259" key="2">
    <source>
        <dbReference type="Pfam" id="PF04892"/>
    </source>
</evidence>
<dbReference type="NCBIfam" id="NF037970">
    <property type="entry name" value="vanZ_1"/>
    <property type="match status" value="1"/>
</dbReference>
<proteinExistence type="predicted"/>
<dbReference type="Proteomes" id="UP000271374">
    <property type="component" value="Unassembled WGS sequence"/>
</dbReference>
<accession>A0A3S0K0I3</accession>
<feature type="domain" description="VanZ-like" evidence="2">
    <location>
        <begin position="28"/>
        <end position="107"/>
    </location>
</feature>
<comment type="caution">
    <text evidence="3">The sequence shown here is derived from an EMBL/GenBank/DDBJ whole genome shotgun (WGS) entry which is preliminary data.</text>
</comment>
<feature type="transmembrane region" description="Helical" evidence="1">
    <location>
        <begin position="35"/>
        <end position="53"/>
    </location>
</feature>
<evidence type="ECO:0000256" key="1">
    <source>
        <dbReference type="SAM" id="Phobius"/>
    </source>
</evidence>
<dbReference type="Pfam" id="PF04892">
    <property type="entry name" value="VanZ"/>
    <property type="match status" value="1"/>
</dbReference>
<reference evidence="3 4" key="1">
    <citation type="submission" date="2018-12" db="EMBL/GenBank/DDBJ databases">
        <title>Bacillus yapensis draft genome sequence.</title>
        <authorList>
            <person name="Yu L."/>
            <person name="Xu X."/>
            <person name="Tang X."/>
        </authorList>
    </citation>
    <scope>NUCLEOTIDE SEQUENCE [LARGE SCALE GENOMIC DNA]</scope>
    <source>
        <strain evidence="3 4">XXST-01</strain>
    </source>
</reference>
<dbReference type="InterPro" id="IPR006976">
    <property type="entry name" value="VanZ-like"/>
</dbReference>
<sequence length="125" mass="13975">MPFAYMILIWTLSSMPDNAVVELPDSAVDSFVKESLHLVEFAILYLLLVAALLTTGRFSFKLSLICAVIAAAYGLLDEIHQSFVPARSATVIDFVKDVTGVVVASYFVMRGYRKHGFERIMGYFR</sequence>
<dbReference type="EMBL" id="RXNT01000005">
    <property type="protein sequence ID" value="RTR32972.1"/>
    <property type="molecule type" value="Genomic_DNA"/>
</dbReference>
<evidence type="ECO:0000313" key="3">
    <source>
        <dbReference type="EMBL" id="RTR32972.1"/>
    </source>
</evidence>